<name>A0A1F6MDC8_9BACT</name>
<evidence type="ECO:0000313" key="2">
    <source>
        <dbReference type="Proteomes" id="UP000177953"/>
    </source>
</evidence>
<protein>
    <submittedName>
        <fullName evidence="1">Uncharacterized protein</fullName>
    </submittedName>
</protein>
<comment type="caution">
    <text evidence="1">The sequence shown here is derived from an EMBL/GenBank/DDBJ whole genome shotgun (WGS) entry which is preliminary data.</text>
</comment>
<dbReference type="AlphaFoldDB" id="A0A1F6MDC8"/>
<dbReference type="Proteomes" id="UP000177953">
    <property type="component" value="Unassembled WGS sequence"/>
</dbReference>
<dbReference type="EMBL" id="MFPU01000028">
    <property type="protein sequence ID" value="OGH69677.1"/>
    <property type="molecule type" value="Genomic_DNA"/>
</dbReference>
<gene>
    <name evidence="1" type="ORF">A2754_01285</name>
</gene>
<organism evidence="1 2">
    <name type="scientific">Candidatus Magasanikbacteria bacterium RIFCSPHIGHO2_01_FULL_47_8</name>
    <dbReference type="NCBI Taxonomy" id="1798673"/>
    <lineage>
        <taxon>Bacteria</taxon>
        <taxon>Candidatus Magasanikiibacteriota</taxon>
    </lineage>
</organism>
<accession>A0A1F6MDC8</accession>
<evidence type="ECO:0000313" key="1">
    <source>
        <dbReference type="EMBL" id="OGH69677.1"/>
    </source>
</evidence>
<sequence length="60" mass="6393">MLNKISRRGALLILVMNLVKLPRIMFGDKGVALKSLPRKAPGQTGFPGVQGAADQHPNLG</sequence>
<reference evidence="1 2" key="1">
    <citation type="journal article" date="2016" name="Nat. Commun.">
        <title>Thousands of microbial genomes shed light on interconnected biogeochemical processes in an aquifer system.</title>
        <authorList>
            <person name="Anantharaman K."/>
            <person name="Brown C.T."/>
            <person name="Hug L.A."/>
            <person name="Sharon I."/>
            <person name="Castelle C.J."/>
            <person name="Probst A.J."/>
            <person name="Thomas B.C."/>
            <person name="Singh A."/>
            <person name="Wilkins M.J."/>
            <person name="Karaoz U."/>
            <person name="Brodie E.L."/>
            <person name="Williams K.H."/>
            <person name="Hubbard S.S."/>
            <person name="Banfield J.F."/>
        </authorList>
    </citation>
    <scope>NUCLEOTIDE SEQUENCE [LARGE SCALE GENOMIC DNA]</scope>
</reference>
<proteinExistence type="predicted"/>